<accession>A0A9D4TWQ2</accession>
<name>A0A9D4TWQ2_CHLVU</name>
<dbReference type="Proteomes" id="UP001055712">
    <property type="component" value="Unassembled WGS sequence"/>
</dbReference>
<proteinExistence type="predicted"/>
<feature type="chain" id="PRO_5039633764" evidence="2">
    <location>
        <begin position="30"/>
        <end position="279"/>
    </location>
</feature>
<dbReference type="OrthoDB" id="10674721at2759"/>
<reference evidence="3" key="1">
    <citation type="journal article" date="2019" name="Plant J.">
        <title>Chlorella vulgaris genome assembly and annotation reveals the molecular basis for metabolic acclimation to high light conditions.</title>
        <authorList>
            <person name="Cecchin M."/>
            <person name="Marcolungo L."/>
            <person name="Rossato M."/>
            <person name="Girolomoni L."/>
            <person name="Cosentino E."/>
            <person name="Cuine S."/>
            <person name="Li-Beisson Y."/>
            <person name="Delledonne M."/>
            <person name="Ballottari M."/>
        </authorList>
    </citation>
    <scope>NUCLEOTIDE SEQUENCE</scope>
    <source>
        <strain evidence="3">211/11P</strain>
    </source>
</reference>
<feature type="transmembrane region" description="Helical" evidence="1">
    <location>
        <begin position="116"/>
        <end position="135"/>
    </location>
</feature>
<keyword evidence="4" id="KW-1185">Reference proteome</keyword>
<evidence type="ECO:0000313" key="3">
    <source>
        <dbReference type="EMBL" id="KAI3436310.1"/>
    </source>
</evidence>
<keyword evidence="1" id="KW-0812">Transmembrane</keyword>
<dbReference type="InterPro" id="IPR007720">
    <property type="entry name" value="PigQ/GPI1"/>
</dbReference>
<dbReference type="GO" id="GO:0006506">
    <property type="term" value="P:GPI anchor biosynthetic process"/>
    <property type="evidence" value="ECO:0007669"/>
    <property type="project" value="InterPro"/>
</dbReference>
<comment type="caution">
    <text evidence="3">The sequence shown here is derived from an EMBL/GenBank/DDBJ whole genome shotgun (WGS) entry which is preliminary data.</text>
</comment>
<evidence type="ECO:0000256" key="1">
    <source>
        <dbReference type="SAM" id="Phobius"/>
    </source>
</evidence>
<feature type="transmembrane region" description="Helical" evidence="1">
    <location>
        <begin position="206"/>
        <end position="228"/>
    </location>
</feature>
<protein>
    <submittedName>
        <fullName evidence="3">Uncharacterized protein</fullName>
    </submittedName>
</protein>
<dbReference type="EMBL" id="SIDB01000002">
    <property type="protein sequence ID" value="KAI3436310.1"/>
    <property type="molecule type" value="Genomic_DNA"/>
</dbReference>
<dbReference type="GO" id="GO:0016020">
    <property type="term" value="C:membrane"/>
    <property type="evidence" value="ECO:0007669"/>
    <property type="project" value="InterPro"/>
</dbReference>
<sequence length="279" mass="29399">MQLAACLAARLCFLLTALWLLQHRQLLASAAGRGGSQLARFVHAQLLWFMSAQPAGVKLHRHTAELLSLCGLQYASAVQRLLSGWAPLLTNCATGLWAAACVGGGPRQGLLAVECLLWGAGLLVAVPYAALAALYRGQLHATALMWRSMRGKQRLPLLRLKLHGMLRGAGSSSIPGGLASHGSHQHRTAGPDAGITGLKQLSGSMLLFMPLLLLLPTTAWFYVAALALHTACSLLRAAVHFTLQLLTGPTCDSSSGSCTTAPERQKLESVRTGGGSSLV</sequence>
<reference evidence="3" key="2">
    <citation type="submission" date="2020-11" db="EMBL/GenBank/DDBJ databases">
        <authorList>
            <person name="Cecchin M."/>
            <person name="Marcolungo L."/>
            <person name="Rossato M."/>
            <person name="Girolomoni L."/>
            <person name="Cosentino E."/>
            <person name="Cuine S."/>
            <person name="Li-Beisson Y."/>
            <person name="Delledonne M."/>
            <person name="Ballottari M."/>
        </authorList>
    </citation>
    <scope>NUCLEOTIDE SEQUENCE</scope>
    <source>
        <strain evidence="3">211/11P</strain>
        <tissue evidence="3">Whole cell</tissue>
    </source>
</reference>
<evidence type="ECO:0000256" key="2">
    <source>
        <dbReference type="SAM" id="SignalP"/>
    </source>
</evidence>
<keyword evidence="2" id="KW-0732">Signal</keyword>
<gene>
    <name evidence="3" type="ORF">D9Q98_002363</name>
</gene>
<organism evidence="3 4">
    <name type="scientific">Chlorella vulgaris</name>
    <name type="common">Green alga</name>
    <dbReference type="NCBI Taxonomy" id="3077"/>
    <lineage>
        <taxon>Eukaryota</taxon>
        <taxon>Viridiplantae</taxon>
        <taxon>Chlorophyta</taxon>
        <taxon>core chlorophytes</taxon>
        <taxon>Trebouxiophyceae</taxon>
        <taxon>Chlorellales</taxon>
        <taxon>Chlorellaceae</taxon>
        <taxon>Chlorella clade</taxon>
        <taxon>Chlorella</taxon>
    </lineage>
</organism>
<keyword evidence="1" id="KW-0472">Membrane</keyword>
<feature type="signal peptide" evidence="2">
    <location>
        <begin position="1"/>
        <end position="29"/>
    </location>
</feature>
<evidence type="ECO:0000313" key="4">
    <source>
        <dbReference type="Proteomes" id="UP001055712"/>
    </source>
</evidence>
<keyword evidence="1" id="KW-1133">Transmembrane helix</keyword>
<dbReference type="AlphaFoldDB" id="A0A9D4TWQ2"/>
<dbReference type="Pfam" id="PF05024">
    <property type="entry name" value="Gpi1"/>
    <property type="match status" value="2"/>
</dbReference>